<evidence type="ECO:0000313" key="4">
    <source>
        <dbReference type="Proteomes" id="UP000189670"/>
    </source>
</evidence>
<dbReference type="SUPFAM" id="SSF52540">
    <property type="entry name" value="P-loop containing nucleoside triphosphate hydrolases"/>
    <property type="match status" value="1"/>
</dbReference>
<protein>
    <submittedName>
        <fullName evidence="3">ATP-binding protein</fullName>
    </submittedName>
</protein>
<evidence type="ECO:0000259" key="2">
    <source>
        <dbReference type="Pfam" id="PF03008"/>
    </source>
</evidence>
<gene>
    <name evidence="3" type="ORF">OMM_04885</name>
</gene>
<reference evidence="4" key="1">
    <citation type="submission" date="2012-11" db="EMBL/GenBank/DDBJ databases">
        <authorList>
            <person name="Lucero-Rivera Y.E."/>
            <person name="Tovar-Ramirez D."/>
        </authorList>
    </citation>
    <scope>NUCLEOTIDE SEQUENCE [LARGE SCALE GENOMIC DNA]</scope>
    <source>
        <strain evidence="4">Araruama</strain>
    </source>
</reference>
<dbReference type="Pfam" id="PF01637">
    <property type="entry name" value="ATPase_2"/>
    <property type="match status" value="1"/>
</dbReference>
<dbReference type="AlphaFoldDB" id="A0A1V1NZH4"/>
<name>A0A1V1NZH4_9BACT</name>
<feature type="domain" description="DUF234" evidence="2">
    <location>
        <begin position="309"/>
        <end position="404"/>
    </location>
</feature>
<comment type="caution">
    <text evidence="3">The sequence shown here is derived from an EMBL/GenBank/DDBJ whole genome shotgun (WGS) entry which is preliminary data.</text>
</comment>
<evidence type="ECO:0000313" key="3">
    <source>
        <dbReference type="EMBL" id="ETR67895.1"/>
    </source>
</evidence>
<dbReference type="InterPro" id="IPR004256">
    <property type="entry name" value="DUF234"/>
</dbReference>
<accession>A0A1V1NZH4</accession>
<dbReference type="Proteomes" id="UP000189670">
    <property type="component" value="Unassembled WGS sequence"/>
</dbReference>
<sequence length="438" mass="50622">MRLPFINREKEIKRINNALSGQDVSFIVIYGRRRCGKSRLLQHVCREQDVYFLADQNAKQLQIMNLSHEIARNMNGFNQVIYPSWESLLNALNDRGNREMCLILDEFPYLVQSSPELPSVIQKQIDMQTLNIHLIICGSSQRMMQGIVMDSSAPLYGRADEIIKIQPMSIHWLAQSLDLKPLKAIEHYSVWGGVPRYWELAKKYASLEDAQKDLIYDKNGILHNEPITLLLDNMRTTTQAHSLLAVIGNGNQRLANISRQMGTSVNNLARPLANLIDLDYIKRELPYGESTRSTKRSLYKLADPFLMFWYKFIFPNQSLLELDMIDDVYENSQKKFSDHAAGIWEELARQSTIDLKVDTIKWKPGNRWWGTGIDGKQMEIDIIADDLDHKHILVGEVKWEANSDIHRIGNRLKYVSQNFPNKKTKNCFGMLVKIKTQK</sequence>
<keyword evidence="3" id="KW-0547">Nucleotide-binding</keyword>
<keyword evidence="3" id="KW-0067">ATP-binding</keyword>
<organism evidence="3 4">
    <name type="scientific">Candidatus Magnetoglobus multicellularis str. Araruama</name>
    <dbReference type="NCBI Taxonomy" id="890399"/>
    <lineage>
        <taxon>Bacteria</taxon>
        <taxon>Pseudomonadati</taxon>
        <taxon>Thermodesulfobacteriota</taxon>
        <taxon>Desulfobacteria</taxon>
        <taxon>Desulfobacterales</taxon>
        <taxon>Desulfobacteraceae</taxon>
        <taxon>Candidatus Magnetoglobus</taxon>
    </lineage>
</organism>
<dbReference type="GO" id="GO:0005524">
    <property type="term" value="F:ATP binding"/>
    <property type="evidence" value="ECO:0007669"/>
    <property type="project" value="UniProtKB-KW"/>
</dbReference>
<proteinExistence type="predicted"/>
<feature type="domain" description="ATPase" evidence="1">
    <location>
        <begin position="5"/>
        <end position="176"/>
    </location>
</feature>
<dbReference type="Gene3D" id="3.40.50.300">
    <property type="entry name" value="P-loop containing nucleotide triphosphate hydrolases"/>
    <property type="match status" value="1"/>
</dbReference>
<dbReference type="PANTHER" id="PTHR34704">
    <property type="entry name" value="ATPASE"/>
    <property type="match status" value="1"/>
</dbReference>
<dbReference type="Pfam" id="PF03008">
    <property type="entry name" value="DUF234"/>
    <property type="match status" value="1"/>
</dbReference>
<dbReference type="PANTHER" id="PTHR34704:SF1">
    <property type="entry name" value="ATPASE"/>
    <property type="match status" value="1"/>
</dbReference>
<dbReference type="InterPro" id="IPR011579">
    <property type="entry name" value="ATPase_dom"/>
</dbReference>
<evidence type="ECO:0000259" key="1">
    <source>
        <dbReference type="Pfam" id="PF01637"/>
    </source>
</evidence>
<dbReference type="InterPro" id="IPR027417">
    <property type="entry name" value="P-loop_NTPase"/>
</dbReference>
<dbReference type="EMBL" id="ATBP01001166">
    <property type="protein sequence ID" value="ETR67895.1"/>
    <property type="molecule type" value="Genomic_DNA"/>
</dbReference>